<reference evidence="1 2" key="1">
    <citation type="journal article" date="2021" name="Genome Biol.">
        <title>AFLAP: assembly-free linkage analysis pipeline using k-mers from genome sequencing data.</title>
        <authorList>
            <person name="Fletcher K."/>
            <person name="Zhang L."/>
            <person name="Gil J."/>
            <person name="Han R."/>
            <person name="Cavanaugh K."/>
            <person name="Michelmore R."/>
        </authorList>
    </citation>
    <scope>NUCLEOTIDE SEQUENCE [LARGE SCALE GENOMIC DNA]</scope>
    <source>
        <strain evidence="1 2">SF5</strain>
    </source>
</reference>
<dbReference type="EMBL" id="SHOA02000002">
    <property type="protein sequence ID" value="TDH69560.1"/>
    <property type="molecule type" value="Genomic_DNA"/>
</dbReference>
<dbReference type="GeneID" id="94346325"/>
<evidence type="ECO:0000313" key="2">
    <source>
        <dbReference type="Proteomes" id="UP000294530"/>
    </source>
</evidence>
<dbReference type="KEGG" id="blac:94346325"/>
<protein>
    <submittedName>
        <fullName evidence="1">Uncharacterized protein</fullName>
    </submittedName>
</protein>
<comment type="caution">
    <text evidence="1">The sequence shown here is derived from an EMBL/GenBank/DDBJ whole genome shotgun (WGS) entry which is preliminary data.</text>
</comment>
<keyword evidence="2" id="KW-1185">Reference proteome</keyword>
<organism evidence="1 2">
    <name type="scientific">Bremia lactucae</name>
    <name type="common">Lettuce downy mildew</name>
    <dbReference type="NCBI Taxonomy" id="4779"/>
    <lineage>
        <taxon>Eukaryota</taxon>
        <taxon>Sar</taxon>
        <taxon>Stramenopiles</taxon>
        <taxon>Oomycota</taxon>
        <taxon>Peronosporomycetes</taxon>
        <taxon>Peronosporales</taxon>
        <taxon>Peronosporaceae</taxon>
        <taxon>Bremia</taxon>
    </lineage>
</organism>
<evidence type="ECO:0000313" key="1">
    <source>
        <dbReference type="EMBL" id="TDH69560.1"/>
    </source>
</evidence>
<proteinExistence type="predicted"/>
<dbReference type="RefSeq" id="XP_067819059.1">
    <property type="nucleotide sequence ID" value="XM_067960654.1"/>
</dbReference>
<dbReference type="OrthoDB" id="129477at2759"/>
<name>A0A976FMI0_BRELC</name>
<dbReference type="AlphaFoldDB" id="A0A976FMI0"/>
<sequence length="157" mass="17408">MLFKIKLFTIYKCPKLVSLKQKERANLFHLTATARRDSLSKEAVPKLNDSAVQSVDDMARQLRLREFITPATGNCMVMATVQALSDIDLFSAELTLSAETGSLKRCIKYTGQLSHSERTAIVHDHNWGGCKMLCVAANFLLCKIYVIAKGGCNSCYG</sequence>
<accession>A0A976FMI0</accession>
<gene>
    <name evidence="1" type="ORF">CCR75_002557</name>
</gene>
<dbReference type="Proteomes" id="UP000294530">
    <property type="component" value="Unassembled WGS sequence"/>
</dbReference>